<organism evidence="3">
    <name type="scientific">Oryza glumipatula</name>
    <dbReference type="NCBI Taxonomy" id="40148"/>
    <lineage>
        <taxon>Eukaryota</taxon>
        <taxon>Viridiplantae</taxon>
        <taxon>Streptophyta</taxon>
        <taxon>Embryophyta</taxon>
        <taxon>Tracheophyta</taxon>
        <taxon>Spermatophyta</taxon>
        <taxon>Magnoliopsida</taxon>
        <taxon>Liliopsida</taxon>
        <taxon>Poales</taxon>
        <taxon>Poaceae</taxon>
        <taxon>BOP clade</taxon>
        <taxon>Oryzoideae</taxon>
        <taxon>Oryzeae</taxon>
        <taxon>Oryzinae</taxon>
        <taxon>Oryza</taxon>
    </lineage>
</organism>
<dbReference type="Pfam" id="PF25896">
    <property type="entry name" value="HTH_AT3G52170"/>
    <property type="match status" value="1"/>
</dbReference>
<name>A0A0D9YVG6_9ORYZ</name>
<keyword evidence="4" id="KW-1185">Reference proteome</keyword>
<feature type="compositionally biased region" description="Basic and acidic residues" evidence="1">
    <location>
        <begin position="121"/>
        <end position="134"/>
    </location>
</feature>
<dbReference type="PANTHER" id="PTHR34568">
    <property type="entry name" value="RRM DOMAIN-CONTAINING PROTEIN"/>
    <property type="match status" value="1"/>
</dbReference>
<dbReference type="Gramene" id="OGLUM02G25850.1">
    <property type="protein sequence ID" value="OGLUM02G25850.1"/>
    <property type="gene ID" value="OGLUM02G25850"/>
</dbReference>
<feature type="region of interest" description="Disordered" evidence="1">
    <location>
        <begin position="116"/>
        <end position="152"/>
    </location>
</feature>
<feature type="compositionally biased region" description="Polar residues" evidence="1">
    <location>
        <begin position="137"/>
        <end position="148"/>
    </location>
</feature>
<evidence type="ECO:0000259" key="2">
    <source>
        <dbReference type="Pfam" id="PF25896"/>
    </source>
</evidence>
<accession>A0A0D9YVG6</accession>
<dbReference type="PANTHER" id="PTHR34568:SF4">
    <property type="entry name" value="OS02G0638000 PROTEIN"/>
    <property type="match status" value="1"/>
</dbReference>
<dbReference type="InterPro" id="IPR058941">
    <property type="entry name" value="HTH_AT3G52170-like"/>
</dbReference>
<dbReference type="Proteomes" id="UP000026961">
    <property type="component" value="Chromosome 2"/>
</dbReference>
<dbReference type="STRING" id="40148.A0A0D9YVG6"/>
<feature type="domain" description="AT3G52170-like helix-turn-helix" evidence="2">
    <location>
        <begin position="54"/>
        <end position="103"/>
    </location>
</feature>
<reference evidence="3" key="2">
    <citation type="submission" date="2018-05" db="EMBL/GenBank/DDBJ databases">
        <title>OgluRS3 (Oryza glumaepatula Reference Sequence Version 3).</title>
        <authorList>
            <person name="Zhang J."/>
            <person name="Kudrna D."/>
            <person name="Lee S."/>
            <person name="Talag J."/>
            <person name="Welchert J."/>
            <person name="Wing R.A."/>
        </authorList>
    </citation>
    <scope>NUCLEOTIDE SEQUENCE [LARGE SCALE GENOMIC DNA]</scope>
</reference>
<dbReference type="InterPro" id="IPR058942">
    <property type="entry name" value="AT3G52170-like"/>
</dbReference>
<evidence type="ECO:0000313" key="3">
    <source>
        <dbReference type="EnsemblPlants" id="OGLUM02G25850.1"/>
    </source>
</evidence>
<evidence type="ECO:0000313" key="4">
    <source>
        <dbReference type="Proteomes" id="UP000026961"/>
    </source>
</evidence>
<feature type="compositionally biased region" description="Basic and acidic residues" evidence="1">
    <location>
        <begin position="233"/>
        <end position="247"/>
    </location>
</feature>
<reference evidence="3" key="1">
    <citation type="submission" date="2015-04" db="UniProtKB">
        <authorList>
            <consortium name="EnsemblPlants"/>
        </authorList>
    </citation>
    <scope>IDENTIFICATION</scope>
</reference>
<feature type="region of interest" description="Disordered" evidence="1">
    <location>
        <begin position="210"/>
        <end position="247"/>
    </location>
</feature>
<proteinExistence type="predicted"/>
<dbReference type="HOGENOM" id="CLU_061910_0_0_1"/>
<evidence type="ECO:0000256" key="1">
    <source>
        <dbReference type="SAM" id="MobiDB-lite"/>
    </source>
</evidence>
<protein>
    <recommendedName>
        <fullName evidence="2">AT3G52170-like helix-turn-helix domain-containing protein</fullName>
    </recommendedName>
</protein>
<dbReference type="AlphaFoldDB" id="A0A0D9YVG6"/>
<dbReference type="eggNOG" id="ENOG502S4TR">
    <property type="taxonomic scope" value="Eukaryota"/>
</dbReference>
<sequence>MQASARLYTAAASKRVIAGVSSTISRSCHRTCRWKSHAAPLSAQEAPKGPKRMTKQERRVKIEKFVEEYKASNDGKFPTMTTVRQHVGGGHYTVREIVQELEYNQRMLQLDQSKAAELPETAEHSEHLKPKDVHGNAQFNSESFSGNQDTDDLHLSQKVAATSTEIIDKTETWRLEESQMTSGTSHYTGETEAVKQDLHTADSLQGANESIKSCQTESDSIKNEDSISLGLDTKSDPTDLELGESKSDKIELNSTARFKNVSEPPVSDPIEGDKTVKANVLDREENPEVEPKTGLFGSLKSFASGIRNFWRKLLDSKSRRNSSTAKKTLRVFLSFHLFF</sequence>
<dbReference type="EnsemblPlants" id="OGLUM02G25850.1">
    <property type="protein sequence ID" value="OGLUM02G25850.1"/>
    <property type="gene ID" value="OGLUM02G25850"/>
</dbReference>